<organism evidence="1 2">
    <name type="scientific">Massarina eburnea CBS 473.64</name>
    <dbReference type="NCBI Taxonomy" id="1395130"/>
    <lineage>
        <taxon>Eukaryota</taxon>
        <taxon>Fungi</taxon>
        <taxon>Dikarya</taxon>
        <taxon>Ascomycota</taxon>
        <taxon>Pezizomycotina</taxon>
        <taxon>Dothideomycetes</taxon>
        <taxon>Pleosporomycetidae</taxon>
        <taxon>Pleosporales</taxon>
        <taxon>Massarineae</taxon>
        <taxon>Massarinaceae</taxon>
        <taxon>Massarina</taxon>
    </lineage>
</organism>
<gene>
    <name evidence="1" type="ORF">P280DRAFT_482071</name>
</gene>
<reference evidence="1" key="1">
    <citation type="journal article" date="2020" name="Stud. Mycol.">
        <title>101 Dothideomycetes genomes: a test case for predicting lifestyles and emergence of pathogens.</title>
        <authorList>
            <person name="Haridas S."/>
            <person name="Albert R."/>
            <person name="Binder M."/>
            <person name="Bloem J."/>
            <person name="Labutti K."/>
            <person name="Salamov A."/>
            <person name="Andreopoulos B."/>
            <person name="Baker S."/>
            <person name="Barry K."/>
            <person name="Bills G."/>
            <person name="Bluhm B."/>
            <person name="Cannon C."/>
            <person name="Castanera R."/>
            <person name="Culley D."/>
            <person name="Daum C."/>
            <person name="Ezra D."/>
            <person name="Gonzalez J."/>
            <person name="Henrissat B."/>
            <person name="Kuo A."/>
            <person name="Liang C."/>
            <person name="Lipzen A."/>
            <person name="Lutzoni F."/>
            <person name="Magnuson J."/>
            <person name="Mondo S."/>
            <person name="Nolan M."/>
            <person name="Ohm R."/>
            <person name="Pangilinan J."/>
            <person name="Park H.-J."/>
            <person name="Ramirez L."/>
            <person name="Alfaro M."/>
            <person name="Sun H."/>
            <person name="Tritt A."/>
            <person name="Yoshinaga Y."/>
            <person name="Zwiers L.-H."/>
            <person name="Turgeon B."/>
            <person name="Goodwin S."/>
            <person name="Spatafora J."/>
            <person name="Crous P."/>
            <person name="Grigoriev I."/>
        </authorList>
    </citation>
    <scope>NUCLEOTIDE SEQUENCE</scope>
    <source>
        <strain evidence="1">CBS 473.64</strain>
    </source>
</reference>
<evidence type="ECO:0000313" key="1">
    <source>
        <dbReference type="EMBL" id="KAF2638740.1"/>
    </source>
</evidence>
<protein>
    <submittedName>
        <fullName evidence="1">Uncharacterized protein</fullName>
    </submittedName>
</protein>
<evidence type="ECO:0000313" key="2">
    <source>
        <dbReference type="Proteomes" id="UP000799753"/>
    </source>
</evidence>
<dbReference type="AlphaFoldDB" id="A0A6A6RTP6"/>
<accession>A0A6A6RTP6</accession>
<dbReference type="EMBL" id="MU006789">
    <property type="protein sequence ID" value="KAF2638740.1"/>
    <property type="molecule type" value="Genomic_DNA"/>
</dbReference>
<name>A0A6A6RTP6_9PLEO</name>
<proteinExistence type="predicted"/>
<dbReference type="Proteomes" id="UP000799753">
    <property type="component" value="Unassembled WGS sequence"/>
</dbReference>
<keyword evidence="2" id="KW-1185">Reference proteome</keyword>
<sequence length="253" mass="29240">MDTFCEHLKAANTIKPAEKKIVSAFETWRLQFCEATLTTLPPELRRMIYGHMLEDEYTFYIDRGDRAPEHGEWEGALEMIYEHDLYGKSFLQELSLELSSRSTFRLYSHPMEDLEPFLAGEIWDLSVPAYQQIRSIAISIPEPVASSTSNAEMVRVLNHLKRLTRKTSLHVRLMLYSSYFDEWKDYIESLAELVFYLKSKGATVTVLAGPYSLLFPDFKTLSRSKLFDLPEEACVGIMKQAMTWEDLEPPITS</sequence>